<dbReference type="InterPro" id="IPR038648">
    <property type="entry name" value="PHR_sf"/>
</dbReference>
<dbReference type="Gene3D" id="1.25.40.420">
    <property type="match status" value="1"/>
</dbReference>
<dbReference type="InterPro" id="IPR012983">
    <property type="entry name" value="PHR"/>
</dbReference>
<dbReference type="Pfam" id="PF00651">
    <property type="entry name" value="BTB"/>
    <property type="match status" value="1"/>
</dbReference>
<evidence type="ECO:0000313" key="5">
    <source>
        <dbReference type="Proteomes" id="UP000507470"/>
    </source>
</evidence>
<dbReference type="AlphaFoldDB" id="A0A6J8CCT3"/>
<sequence>MHFFTTVLQNHDRGTRFKNSYFTIKSNFSALSTSTETLLESVQRTVTQFIKYSRGKTMESRDWQNGRSLPERMLHMLNLQLMCDVTFYVGTDKKVFKAHRCMLASASPVFYSMFEGPMAEKGEITIPDLDNEIFTQLVRFMYTDQIEVNTSNVKGLLYGAEKYMLQSVKSECSQFLSTLIDEDHACVVLQTANDFHLEELKHKALQYIHRHGKQCLVSESLSSLSTECLKLVIESDSLKCKEDFIFEQVVKWGENKCGDKDMSLTDGHIRESLGDILYDIRFPLMDRKYFTHHVSTRRILSSDEIIRVFQSFDGINIENFRSKLRLPNPVKFYRCIVNEGQQSWTLDGSVDSIEFSTDFDGLLLGIIVFGSKDYKGDHDITVKIIQFFTVLTTTTTSLTSKEGQEIYEIMFLDPVKLTKNVRYTIQLSMKGPKTFTGKNYATRIMEDDLSVTFSFGVSSLNGTNETSGQIPGIIVGRQLE</sequence>
<dbReference type="Gene3D" id="3.30.710.10">
    <property type="entry name" value="Potassium Channel Kv1.1, Chain A"/>
    <property type="match status" value="1"/>
</dbReference>
<gene>
    <name evidence="4" type="ORF">MCOR_27748</name>
</gene>
<comment type="subcellular location">
    <subcellularLocation>
        <location evidence="1">Cytoplasm</location>
    </subcellularLocation>
</comment>
<protein>
    <submittedName>
        <fullName evidence="4">BTBD1_2</fullName>
    </submittedName>
</protein>
<keyword evidence="2" id="KW-0963">Cytoplasm</keyword>
<evidence type="ECO:0000259" key="3">
    <source>
        <dbReference type="PROSITE" id="PS50097"/>
    </source>
</evidence>
<dbReference type="GO" id="GO:0022008">
    <property type="term" value="P:neurogenesis"/>
    <property type="evidence" value="ECO:0007669"/>
    <property type="project" value="TreeGrafter"/>
</dbReference>
<accession>A0A6J8CCT3</accession>
<dbReference type="PROSITE" id="PS50097">
    <property type="entry name" value="BTB"/>
    <property type="match status" value="1"/>
</dbReference>
<dbReference type="PANTHER" id="PTHR45774:SF3">
    <property type="entry name" value="BTB (POZ) DOMAIN-CONTAINING 2B-RELATED"/>
    <property type="match status" value="1"/>
</dbReference>
<evidence type="ECO:0000256" key="1">
    <source>
        <dbReference type="ARBA" id="ARBA00004496"/>
    </source>
</evidence>
<proteinExistence type="predicted"/>
<keyword evidence="5" id="KW-1185">Reference proteome</keyword>
<dbReference type="InterPro" id="IPR000210">
    <property type="entry name" value="BTB/POZ_dom"/>
</dbReference>
<dbReference type="EMBL" id="CACVKT020005076">
    <property type="protein sequence ID" value="CAC5392840.1"/>
    <property type="molecule type" value="Genomic_DNA"/>
</dbReference>
<dbReference type="InterPro" id="IPR011333">
    <property type="entry name" value="SKP1/BTB/POZ_sf"/>
</dbReference>
<dbReference type="GO" id="GO:0005829">
    <property type="term" value="C:cytosol"/>
    <property type="evidence" value="ECO:0007669"/>
    <property type="project" value="TreeGrafter"/>
</dbReference>
<dbReference type="InterPro" id="IPR011705">
    <property type="entry name" value="BACK"/>
</dbReference>
<dbReference type="Gene3D" id="2.60.120.820">
    <property type="entry name" value="PHR domain"/>
    <property type="match status" value="1"/>
</dbReference>
<reference evidence="4 5" key="1">
    <citation type="submission" date="2020-06" db="EMBL/GenBank/DDBJ databases">
        <authorList>
            <person name="Li R."/>
            <person name="Bekaert M."/>
        </authorList>
    </citation>
    <scope>NUCLEOTIDE SEQUENCE [LARGE SCALE GENOMIC DNA]</scope>
    <source>
        <strain evidence="5">wild</strain>
    </source>
</reference>
<evidence type="ECO:0000256" key="2">
    <source>
        <dbReference type="ARBA" id="ARBA00022490"/>
    </source>
</evidence>
<evidence type="ECO:0000313" key="4">
    <source>
        <dbReference type="EMBL" id="CAC5392840.1"/>
    </source>
</evidence>
<dbReference type="PANTHER" id="PTHR45774">
    <property type="entry name" value="BTB/POZ DOMAIN-CONTAINING"/>
    <property type="match status" value="1"/>
</dbReference>
<dbReference type="Pfam" id="PF08005">
    <property type="entry name" value="PHR"/>
    <property type="match status" value="1"/>
</dbReference>
<organism evidence="4 5">
    <name type="scientific">Mytilus coruscus</name>
    <name type="common">Sea mussel</name>
    <dbReference type="NCBI Taxonomy" id="42192"/>
    <lineage>
        <taxon>Eukaryota</taxon>
        <taxon>Metazoa</taxon>
        <taxon>Spiralia</taxon>
        <taxon>Lophotrochozoa</taxon>
        <taxon>Mollusca</taxon>
        <taxon>Bivalvia</taxon>
        <taxon>Autobranchia</taxon>
        <taxon>Pteriomorphia</taxon>
        <taxon>Mytilida</taxon>
        <taxon>Mytiloidea</taxon>
        <taxon>Mytilidae</taxon>
        <taxon>Mytilinae</taxon>
        <taxon>Mytilus</taxon>
    </lineage>
</organism>
<feature type="domain" description="BTB" evidence="3">
    <location>
        <begin position="83"/>
        <end position="150"/>
    </location>
</feature>
<dbReference type="Pfam" id="PF07707">
    <property type="entry name" value="BACK"/>
    <property type="match status" value="1"/>
</dbReference>
<dbReference type="SUPFAM" id="SSF54695">
    <property type="entry name" value="POZ domain"/>
    <property type="match status" value="1"/>
</dbReference>
<name>A0A6J8CCT3_MYTCO</name>
<dbReference type="OrthoDB" id="9979965at2759"/>
<dbReference type="SMART" id="SM00875">
    <property type="entry name" value="BACK"/>
    <property type="match status" value="1"/>
</dbReference>
<dbReference type="SMART" id="SM00225">
    <property type="entry name" value="BTB"/>
    <property type="match status" value="1"/>
</dbReference>
<dbReference type="Proteomes" id="UP000507470">
    <property type="component" value="Unassembled WGS sequence"/>
</dbReference>